<dbReference type="Gene3D" id="3.30.2410.10">
    <property type="entry name" value="Hect, E3 ligase catalytic domain"/>
    <property type="match status" value="1"/>
</dbReference>
<name>A0A8C2YL92_CHILA</name>
<evidence type="ECO:0000313" key="6">
    <source>
        <dbReference type="Ensembl" id="ENSCLAP00000006935.1"/>
    </source>
</evidence>
<dbReference type="PANTHER" id="PTHR45670">
    <property type="entry name" value="E3 UBIQUITIN-PROTEIN LIGASE TRIP12"/>
    <property type="match status" value="1"/>
</dbReference>
<dbReference type="GO" id="GO:0061630">
    <property type="term" value="F:ubiquitin protein ligase activity"/>
    <property type="evidence" value="ECO:0007669"/>
    <property type="project" value="UniProtKB-UniRule"/>
</dbReference>
<dbReference type="Gene3D" id="3.30.2160.10">
    <property type="entry name" value="Hect, E3 ligase catalytic domain"/>
    <property type="match status" value="1"/>
</dbReference>
<dbReference type="OMA" id="SEGNNIM"/>
<dbReference type="SUPFAM" id="SSF56204">
    <property type="entry name" value="Hect, E3 ligase catalytic domain"/>
    <property type="match status" value="1"/>
</dbReference>
<evidence type="ECO:0000256" key="1">
    <source>
        <dbReference type="ARBA" id="ARBA00022679"/>
    </source>
</evidence>
<dbReference type="GO" id="GO:0043161">
    <property type="term" value="P:proteasome-mediated ubiquitin-dependent protein catabolic process"/>
    <property type="evidence" value="ECO:0007669"/>
    <property type="project" value="TreeGrafter"/>
</dbReference>
<dbReference type="GO" id="GO:0016607">
    <property type="term" value="C:nuclear speck"/>
    <property type="evidence" value="ECO:0007669"/>
    <property type="project" value="TreeGrafter"/>
</dbReference>
<dbReference type="GeneTree" id="ENSGT00940000156517"/>
<comment type="function">
    <text evidence="4">E3 ubiquitin-protein ligase which accepts ubiquitin from an E2 ubiquitin-conjugating enzyme in the form of a thioester and then directly transfers the ubiquitin to targeted substrates.</text>
</comment>
<dbReference type="AlphaFoldDB" id="A0A8C2YL92"/>
<dbReference type="PROSITE" id="PS50237">
    <property type="entry name" value="HECT"/>
    <property type="match status" value="1"/>
</dbReference>
<dbReference type="SMART" id="SM00119">
    <property type="entry name" value="HECTc"/>
    <property type="match status" value="1"/>
</dbReference>
<dbReference type="Ensembl" id="ENSCLAT00000007047.1">
    <property type="protein sequence ID" value="ENSCLAP00000006935.1"/>
    <property type="gene ID" value="ENSCLAG00000004881.1"/>
</dbReference>
<organism evidence="6 7">
    <name type="scientific">Chinchilla lanigera</name>
    <name type="common">Long-tailed chinchilla</name>
    <name type="synonym">Chinchilla villidera</name>
    <dbReference type="NCBI Taxonomy" id="34839"/>
    <lineage>
        <taxon>Eukaryota</taxon>
        <taxon>Metazoa</taxon>
        <taxon>Chordata</taxon>
        <taxon>Craniata</taxon>
        <taxon>Vertebrata</taxon>
        <taxon>Euteleostomi</taxon>
        <taxon>Mammalia</taxon>
        <taxon>Eutheria</taxon>
        <taxon>Euarchontoglires</taxon>
        <taxon>Glires</taxon>
        <taxon>Rodentia</taxon>
        <taxon>Hystricomorpha</taxon>
        <taxon>Chinchillidae</taxon>
        <taxon>Chinchilla</taxon>
    </lineage>
</organism>
<accession>A0A8C2YL92</accession>
<dbReference type="InterPro" id="IPR035983">
    <property type="entry name" value="Hect_E3_ubiquitin_ligase"/>
</dbReference>
<dbReference type="InterPro" id="IPR045322">
    <property type="entry name" value="HECTD1/TRIP12-like"/>
</dbReference>
<protein>
    <recommendedName>
        <fullName evidence="4">E3 ubiquitin-protein ligase</fullName>
        <ecNumber evidence="4">2.3.2.26</ecNumber>
    </recommendedName>
</protein>
<dbReference type="Gene3D" id="3.90.1750.10">
    <property type="entry name" value="Hect, E3 ligase catalytic domains"/>
    <property type="match status" value="1"/>
</dbReference>
<dbReference type="GO" id="GO:0006974">
    <property type="term" value="P:DNA damage response"/>
    <property type="evidence" value="ECO:0007669"/>
    <property type="project" value="TreeGrafter"/>
</dbReference>
<dbReference type="GO" id="GO:0000209">
    <property type="term" value="P:protein polyubiquitination"/>
    <property type="evidence" value="ECO:0007669"/>
    <property type="project" value="TreeGrafter"/>
</dbReference>
<sequence>MCKEVIPPSEFMNSKLTVKANSETSQPGLPNAFFYVTAFDRDWSGSQDNRVAPRLDRKKRAANREELLKQAESVMRDLEMQCESEVGTGLGPTLELCALASQGLQRADLGLWSGEVTLSNPEGSQEGTKCVQNLHGLSAPATPAHIAKVKRKFRFLGKLMAKAVLDFRLVDLPLALPFYKWVLRSETSLTSHDLFDVDPVVNIVRQKKRLEQDKSQTRESLQYALATLTVNGCSVESLGLDFILLGFPNMELKKGRKDILVTIHNSEECLRLVIFWALNEGVSRQFDAFRDGFESVPPLSRLQDFYPEELDRLLCGSEADTWDAKTLVQCCRPRIYHGDTPVKFLFEFPSGFDNEQQRWFLQFVPGSPRLPVGGFQCLNPPLTIVRKTFESAENPDDFLPSVMTCVNYLKLPDYSSAEIMRDRLLIAAREAQHVSAILYNLAWSVPWFL</sequence>
<evidence type="ECO:0000256" key="2">
    <source>
        <dbReference type="ARBA" id="ARBA00022786"/>
    </source>
</evidence>
<keyword evidence="7" id="KW-1185">Reference proteome</keyword>
<keyword evidence="1 4" id="KW-0808">Transferase</keyword>
<evidence type="ECO:0000256" key="4">
    <source>
        <dbReference type="RuleBase" id="RU369009"/>
    </source>
</evidence>
<comment type="catalytic activity">
    <reaction evidence="4">
        <text>S-ubiquitinyl-[E2 ubiquitin-conjugating enzyme]-L-cysteine + [acceptor protein]-L-lysine = [E2 ubiquitin-conjugating enzyme]-L-cysteine + N(6)-ubiquitinyl-[acceptor protein]-L-lysine.</text>
        <dbReference type="EC" id="2.3.2.26"/>
    </reaction>
</comment>
<comment type="pathway">
    <text evidence="4">Protein modification; protein ubiquitination.</text>
</comment>
<dbReference type="Proteomes" id="UP000694398">
    <property type="component" value="Unassembled WGS sequence"/>
</dbReference>
<dbReference type="UniPathway" id="UPA00143"/>
<dbReference type="PANTHER" id="PTHR45670:SF13">
    <property type="entry name" value="E3 UBIQUITIN-PROTEIN LIGASE TRIP12"/>
    <property type="match status" value="1"/>
</dbReference>
<reference evidence="6" key="2">
    <citation type="submission" date="2025-09" db="UniProtKB">
        <authorList>
            <consortium name="Ensembl"/>
        </authorList>
    </citation>
    <scope>IDENTIFICATION</scope>
</reference>
<comment type="similarity">
    <text evidence="4">Belongs to the UPL family. K-HECT subfamily.</text>
</comment>
<dbReference type="FunFam" id="3.30.2410.10:FF:000005">
    <property type="entry name" value="E3 ubiquitin-protein ligase TRIP12 isoform X1"/>
    <property type="match status" value="1"/>
</dbReference>
<dbReference type="FunFam" id="3.30.2160.10:FF:000013">
    <property type="entry name" value="E3 ubiquitin-protein ligase TRIP12 isoform X1"/>
    <property type="match status" value="1"/>
</dbReference>
<dbReference type="EC" id="2.3.2.26" evidence="4"/>
<proteinExistence type="inferred from homology"/>
<reference evidence="6" key="1">
    <citation type="submission" date="2025-08" db="UniProtKB">
        <authorList>
            <consortium name="Ensembl"/>
        </authorList>
    </citation>
    <scope>IDENTIFICATION</scope>
</reference>
<feature type="domain" description="HECT" evidence="5">
    <location>
        <begin position="153"/>
        <end position="442"/>
    </location>
</feature>
<dbReference type="InterPro" id="IPR000569">
    <property type="entry name" value="HECT_dom"/>
</dbReference>
<keyword evidence="2 3" id="KW-0833">Ubl conjugation pathway</keyword>
<dbReference type="Pfam" id="PF00632">
    <property type="entry name" value="HECT"/>
    <property type="match status" value="1"/>
</dbReference>
<evidence type="ECO:0000259" key="5">
    <source>
        <dbReference type="PROSITE" id="PS50237"/>
    </source>
</evidence>
<evidence type="ECO:0000313" key="7">
    <source>
        <dbReference type="Proteomes" id="UP000694398"/>
    </source>
</evidence>
<evidence type="ECO:0000256" key="3">
    <source>
        <dbReference type="PROSITE-ProRule" id="PRU00104"/>
    </source>
</evidence>
<feature type="active site" description="Glycyl thioester intermediate" evidence="3">
    <location>
        <position position="405"/>
    </location>
</feature>